<keyword evidence="1" id="KW-0812">Transmembrane</keyword>
<sequence>MGTGALLYFPSLRTGVIEYHMLIRNGHLLAGFLYILLFITSIRRIVAYGRRLHKLAFKRVHIAAVCMAFLAWALSGTVMWRIHQSRRQFLLAAGGAAVSLVAGMLVK</sequence>
<protein>
    <submittedName>
        <fullName evidence="2">Uncharacterized protein</fullName>
    </submittedName>
</protein>
<gene>
    <name evidence="2" type="ORF">skT53_25890</name>
</gene>
<keyword evidence="1" id="KW-0472">Membrane</keyword>
<dbReference type="EMBL" id="AP023366">
    <property type="protein sequence ID" value="BCJ87604.1"/>
    <property type="molecule type" value="Genomic_DNA"/>
</dbReference>
<accession>A0A7I8DBX9</accession>
<keyword evidence="3" id="KW-1185">Reference proteome</keyword>
<feature type="transmembrane region" description="Helical" evidence="1">
    <location>
        <begin position="60"/>
        <end position="82"/>
    </location>
</feature>
<evidence type="ECO:0000313" key="3">
    <source>
        <dbReference type="Proteomes" id="UP000593802"/>
    </source>
</evidence>
<dbReference type="RefSeq" id="WP_200757798.1">
    <property type="nucleotide sequence ID" value="NZ_AP023366.1"/>
</dbReference>
<reference evidence="2 3" key="1">
    <citation type="submission" date="2020-08" db="EMBL/GenBank/DDBJ databases">
        <title>Complete Genome Sequence of Effusibacillus dendaii Strain skT53, Isolated from Farmland soil.</title>
        <authorList>
            <person name="Konishi T."/>
            <person name="Kawasaki H."/>
        </authorList>
    </citation>
    <scope>NUCLEOTIDE SEQUENCE [LARGE SCALE GENOMIC DNA]</scope>
    <source>
        <strain evidence="3">skT53</strain>
    </source>
</reference>
<organism evidence="2 3">
    <name type="scientific">Effusibacillus dendaii</name>
    <dbReference type="NCBI Taxonomy" id="2743772"/>
    <lineage>
        <taxon>Bacteria</taxon>
        <taxon>Bacillati</taxon>
        <taxon>Bacillota</taxon>
        <taxon>Bacilli</taxon>
        <taxon>Bacillales</taxon>
        <taxon>Alicyclobacillaceae</taxon>
        <taxon>Effusibacillus</taxon>
    </lineage>
</organism>
<proteinExistence type="predicted"/>
<feature type="transmembrane region" description="Helical" evidence="1">
    <location>
        <begin position="20"/>
        <end position="39"/>
    </location>
</feature>
<name>A0A7I8DBX9_9BACL</name>
<evidence type="ECO:0000256" key="1">
    <source>
        <dbReference type="SAM" id="Phobius"/>
    </source>
</evidence>
<dbReference type="Proteomes" id="UP000593802">
    <property type="component" value="Chromosome"/>
</dbReference>
<dbReference type="AlphaFoldDB" id="A0A7I8DBX9"/>
<keyword evidence="1" id="KW-1133">Transmembrane helix</keyword>
<evidence type="ECO:0000313" key="2">
    <source>
        <dbReference type="EMBL" id="BCJ87604.1"/>
    </source>
</evidence>
<dbReference type="KEGG" id="eff:skT53_25890"/>
<feature type="transmembrane region" description="Helical" evidence="1">
    <location>
        <begin position="88"/>
        <end position="106"/>
    </location>
</feature>